<sequence>MINRVVLVGRLTRDPELRYTANGAAVASFTVAVNRQFTNAQGEREADFINCVIWRKAAENFSNFTNKGSLVGIDGRLQTRNYENQQGQRVYVTEVVVENFSLLESRSDSEKRSSSSSNNNPNQAPNYNQQNQSSNQSPVNNNNSNNNNNFNNQSNNNSNSNNSNNMGDPFADNSKPIDISDDDLPF</sequence>
<evidence type="ECO:0000313" key="6">
    <source>
        <dbReference type="Proteomes" id="UP001597251"/>
    </source>
</evidence>
<dbReference type="InterPro" id="IPR000424">
    <property type="entry name" value="Primosome_PriB/ssb"/>
</dbReference>
<protein>
    <recommendedName>
        <fullName evidence="2 3">Single-stranded DNA-binding protein</fullName>
        <shortName evidence="2">SSB</shortName>
    </recommendedName>
</protein>
<evidence type="ECO:0000256" key="3">
    <source>
        <dbReference type="RuleBase" id="RU000524"/>
    </source>
</evidence>
<dbReference type="HAMAP" id="MF_00984">
    <property type="entry name" value="SSB"/>
    <property type="match status" value="1"/>
</dbReference>
<comment type="caution">
    <text evidence="5">The sequence shown here is derived from an EMBL/GenBank/DDBJ whole genome shotgun (WGS) entry which is preliminary data.</text>
</comment>
<comment type="subunit">
    <text evidence="2">Homotetramer.</text>
</comment>
<feature type="short sequence motif" description="Important for interaction with partner proteins" evidence="2">
    <location>
        <begin position="181"/>
        <end position="186"/>
    </location>
</feature>
<dbReference type="Gene3D" id="2.40.50.140">
    <property type="entry name" value="Nucleic acid-binding proteins"/>
    <property type="match status" value="1"/>
</dbReference>
<gene>
    <name evidence="5" type="primary">ssb</name>
    <name evidence="5" type="ORF">ACFQ42_05505</name>
</gene>
<dbReference type="GO" id="GO:0003677">
    <property type="term" value="F:DNA binding"/>
    <property type="evidence" value="ECO:0007669"/>
    <property type="project" value="UniProtKB-KW"/>
</dbReference>
<comment type="function">
    <text evidence="2">Plays an important role in DNA replication, recombination and repair. Binds to ssDNA and to an array of partner proteins to recruit them to their sites of action during DNA metabolism.</text>
</comment>
<dbReference type="Proteomes" id="UP001597251">
    <property type="component" value="Unassembled WGS sequence"/>
</dbReference>
<name>A0ABW4BTE2_9LACO</name>
<dbReference type="RefSeq" id="WP_125677785.1">
    <property type="nucleotide sequence ID" value="NZ_JBHTOI010000036.1"/>
</dbReference>
<dbReference type="PANTHER" id="PTHR10302">
    <property type="entry name" value="SINGLE-STRANDED DNA-BINDING PROTEIN"/>
    <property type="match status" value="1"/>
</dbReference>
<keyword evidence="1 2" id="KW-0238">DNA-binding</keyword>
<reference evidence="6" key="1">
    <citation type="journal article" date="2019" name="Int. J. Syst. Evol. Microbiol.">
        <title>The Global Catalogue of Microorganisms (GCM) 10K type strain sequencing project: providing services to taxonomists for standard genome sequencing and annotation.</title>
        <authorList>
            <consortium name="The Broad Institute Genomics Platform"/>
            <consortium name="The Broad Institute Genome Sequencing Center for Infectious Disease"/>
            <person name="Wu L."/>
            <person name="Ma J."/>
        </authorList>
    </citation>
    <scope>NUCLEOTIDE SEQUENCE [LARGE SCALE GENOMIC DNA]</scope>
    <source>
        <strain evidence="6">CCM 8936</strain>
    </source>
</reference>
<evidence type="ECO:0000256" key="2">
    <source>
        <dbReference type="HAMAP-Rule" id="MF_00984"/>
    </source>
</evidence>
<keyword evidence="2" id="KW-0233">DNA recombination</keyword>
<feature type="compositionally biased region" description="Low complexity" evidence="4">
    <location>
        <begin position="114"/>
        <end position="165"/>
    </location>
</feature>
<evidence type="ECO:0000256" key="4">
    <source>
        <dbReference type="SAM" id="MobiDB-lite"/>
    </source>
</evidence>
<feature type="region of interest" description="Disordered" evidence="4">
    <location>
        <begin position="104"/>
        <end position="186"/>
    </location>
</feature>
<organism evidence="5 6">
    <name type="scientific">Companilactobacillus keshanensis</name>
    <dbReference type="NCBI Taxonomy" id="2486003"/>
    <lineage>
        <taxon>Bacteria</taxon>
        <taxon>Bacillati</taxon>
        <taxon>Bacillota</taxon>
        <taxon>Bacilli</taxon>
        <taxon>Lactobacillales</taxon>
        <taxon>Lactobacillaceae</taxon>
        <taxon>Companilactobacillus</taxon>
    </lineage>
</organism>
<comment type="caution">
    <text evidence="2">Lacks conserved residue(s) required for the propagation of feature annotation.</text>
</comment>
<evidence type="ECO:0000256" key="1">
    <source>
        <dbReference type="ARBA" id="ARBA00023125"/>
    </source>
</evidence>
<evidence type="ECO:0000313" key="5">
    <source>
        <dbReference type="EMBL" id="MFD1418186.1"/>
    </source>
</evidence>
<dbReference type="NCBIfam" id="TIGR00621">
    <property type="entry name" value="ssb"/>
    <property type="match status" value="1"/>
</dbReference>
<dbReference type="EMBL" id="JBHTOI010000036">
    <property type="protein sequence ID" value="MFD1418186.1"/>
    <property type="molecule type" value="Genomic_DNA"/>
</dbReference>
<proteinExistence type="inferred from homology"/>
<keyword evidence="2" id="KW-0227">DNA damage</keyword>
<keyword evidence="6" id="KW-1185">Reference proteome</keyword>
<dbReference type="PANTHER" id="PTHR10302:SF27">
    <property type="entry name" value="SINGLE-STRANDED DNA-BINDING PROTEIN"/>
    <property type="match status" value="1"/>
</dbReference>
<accession>A0ABW4BTE2</accession>
<keyword evidence="2" id="KW-0234">DNA repair</keyword>
<keyword evidence="2" id="KW-0235">DNA replication</keyword>
<dbReference type="SUPFAM" id="SSF50249">
    <property type="entry name" value="Nucleic acid-binding proteins"/>
    <property type="match status" value="1"/>
</dbReference>
<dbReference type="CDD" id="cd04496">
    <property type="entry name" value="SSB_OBF"/>
    <property type="match status" value="1"/>
</dbReference>
<dbReference type="InterPro" id="IPR012340">
    <property type="entry name" value="NA-bd_OB-fold"/>
</dbReference>
<dbReference type="PROSITE" id="PS50935">
    <property type="entry name" value="SSB"/>
    <property type="match status" value="1"/>
</dbReference>
<dbReference type="InterPro" id="IPR011344">
    <property type="entry name" value="ssDNA-bd"/>
</dbReference>
<dbReference type="Pfam" id="PF00436">
    <property type="entry name" value="SSB"/>
    <property type="match status" value="1"/>
</dbReference>